<keyword evidence="5 9" id="KW-0350">Heme biosynthesis</keyword>
<dbReference type="Gene3D" id="3.40.50.1400">
    <property type="match status" value="2"/>
</dbReference>
<dbReference type="AlphaFoldDB" id="A0A4R3IE05"/>
<dbReference type="UniPathway" id="UPA00252">
    <property type="reaction ID" value="UER00325"/>
</dbReference>
<reference evidence="11 12" key="1">
    <citation type="submission" date="2019-03" db="EMBL/GenBank/DDBJ databases">
        <title>Genomic Encyclopedia of Archaeal and Bacterial Type Strains, Phase II (KMG-II): from individual species to whole genera.</title>
        <authorList>
            <person name="Goeker M."/>
        </authorList>
    </citation>
    <scope>NUCLEOTIDE SEQUENCE [LARGE SCALE GENOMIC DNA]</scope>
    <source>
        <strain evidence="11 12">DSM 15388</strain>
    </source>
</reference>
<dbReference type="CDD" id="cd03411">
    <property type="entry name" value="Ferrochelatase_N"/>
    <property type="match status" value="1"/>
</dbReference>
<keyword evidence="12" id="KW-1185">Reference proteome</keyword>
<dbReference type="PROSITE" id="PS00534">
    <property type="entry name" value="FERROCHELATASE"/>
    <property type="match status" value="1"/>
</dbReference>
<evidence type="ECO:0000256" key="9">
    <source>
        <dbReference type="HAMAP-Rule" id="MF_00323"/>
    </source>
</evidence>
<evidence type="ECO:0000256" key="3">
    <source>
        <dbReference type="ARBA" id="ARBA00022723"/>
    </source>
</evidence>
<dbReference type="GO" id="GO:0005737">
    <property type="term" value="C:cytoplasm"/>
    <property type="evidence" value="ECO:0007669"/>
    <property type="project" value="UniProtKB-SubCell"/>
</dbReference>
<dbReference type="GO" id="GO:0006783">
    <property type="term" value="P:heme biosynthetic process"/>
    <property type="evidence" value="ECO:0007669"/>
    <property type="project" value="UniProtKB-UniRule"/>
</dbReference>
<comment type="function">
    <text evidence="9 10">Catalyzes the ferrous insertion into protoporphyrin IX.</text>
</comment>
<evidence type="ECO:0000256" key="4">
    <source>
        <dbReference type="ARBA" id="ARBA00023004"/>
    </source>
</evidence>
<organism evidence="11 12">
    <name type="scientific">Reinekea marinisedimentorum</name>
    <dbReference type="NCBI Taxonomy" id="230495"/>
    <lineage>
        <taxon>Bacteria</taxon>
        <taxon>Pseudomonadati</taxon>
        <taxon>Pseudomonadota</taxon>
        <taxon>Gammaproteobacteria</taxon>
        <taxon>Oceanospirillales</taxon>
        <taxon>Saccharospirillaceae</taxon>
        <taxon>Reinekea</taxon>
    </lineage>
</organism>
<comment type="catalytic activity">
    <reaction evidence="9 10">
        <text>heme b + 2 H(+) = protoporphyrin IX + Fe(2+)</text>
        <dbReference type="Rhea" id="RHEA:22584"/>
        <dbReference type="ChEBI" id="CHEBI:15378"/>
        <dbReference type="ChEBI" id="CHEBI:29033"/>
        <dbReference type="ChEBI" id="CHEBI:57306"/>
        <dbReference type="ChEBI" id="CHEBI:60344"/>
        <dbReference type="EC" id="4.98.1.1"/>
    </reaction>
</comment>
<dbReference type="PANTHER" id="PTHR11108:SF1">
    <property type="entry name" value="FERROCHELATASE, MITOCHONDRIAL"/>
    <property type="match status" value="1"/>
</dbReference>
<keyword evidence="3 9" id="KW-0479">Metal-binding</keyword>
<dbReference type="Proteomes" id="UP000295793">
    <property type="component" value="Unassembled WGS sequence"/>
</dbReference>
<evidence type="ECO:0000256" key="8">
    <source>
        <dbReference type="ARBA" id="ARBA00024536"/>
    </source>
</evidence>
<dbReference type="Pfam" id="PF00762">
    <property type="entry name" value="Ferrochelatase"/>
    <property type="match status" value="1"/>
</dbReference>
<keyword evidence="4 9" id="KW-0408">Iron</keyword>
<evidence type="ECO:0000313" key="11">
    <source>
        <dbReference type="EMBL" id="TCS43987.1"/>
    </source>
</evidence>
<evidence type="ECO:0000256" key="10">
    <source>
        <dbReference type="RuleBase" id="RU000607"/>
    </source>
</evidence>
<comment type="subcellular location">
    <subcellularLocation>
        <location evidence="9 10">Cytoplasm</location>
    </subcellularLocation>
</comment>
<evidence type="ECO:0000256" key="1">
    <source>
        <dbReference type="ARBA" id="ARBA00007718"/>
    </source>
</evidence>
<gene>
    <name evidence="9" type="primary">hemH</name>
    <name evidence="11" type="ORF">BCF53_101330</name>
</gene>
<proteinExistence type="inferred from homology"/>
<sequence length="337" mass="37392">MNKPVNHPEVSTGKVGVLLVNLGTPDQLTVPSVRRYLRQFLSDSRVVTLPRLLWLPLLNLVILNVRPKKSLAAYSKIWRKEDNQSPLRYYTEQLTKGIAAAKSGAVVEFAMRYGEPAIDKKMAEMQKAGCDRILVVPLYPQYSATTNATVVDEVFRYLKKQVWQPSVRIAAPWYKHPAYIEALKAQVVQHIEEKQSQPDKILLSFHGLPEKSLEDGDPYYCQCMVTGRLLAEALGKTGDEVMVTFQSRFGPATWLQPYTAEVLESLPAKGVNNILVLTPGFVADCIETLEEIAIEGKGDFIAAGGKACDVLPCLNDSAEGLDVMNTVVTEELAGWLD</sequence>
<keyword evidence="7 9" id="KW-0627">Porphyrin biosynthesis</keyword>
<comment type="pathway">
    <text evidence="9 10">Porphyrin-containing compound metabolism; protoheme biosynthesis; protoheme from protoporphyrin-IX: step 1/1.</text>
</comment>
<evidence type="ECO:0000313" key="12">
    <source>
        <dbReference type="Proteomes" id="UP000295793"/>
    </source>
</evidence>
<dbReference type="InterPro" id="IPR019772">
    <property type="entry name" value="Ferrochelatase_AS"/>
</dbReference>
<evidence type="ECO:0000256" key="5">
    <source>
        <dbReference type="ARBA" id="ARBA00023133"/>
    </source>
</evidence>
<feature type="binding site" evidence="9">
    <location>
        <position position="206"/>
    </location>
    <ligand>
        <name>Fe(2+)</name>
        <dbReference type="ChEBI" id="CHEBI:29033"/>
    </ligand>
</feature>
<dbReference type="InterPro" id="IPR033644">
    <property type="entry name" value="Ferrochelatase_C"/>
</dbReference>
<dbReference type="FunFam" id="3.40.50.1400:FF:000002">
    <property type="entry name" value="Ferrochelatase"/>
    <property type="match status" value="1"/>
</dbReference>
<dbReference type="NCBIfam" id="TIGR00109">
    <property type="entry name" value="hemH"/>
    <property type="match status" value="1"/>
</dbReference>
<dbReference type="GO" id="GO:0046872">
    <property type="term" value="F:metal ion binding"/>
    <property type="evidence" value="ECO:0007669"/>
    <property type="project" value="UniProtKB-KW"/>
</dbReference>
<comment type="catalytic activity">
    <reaction evidence="8">
        <text>Fe-coproporphyrin III + 2 H(+) = coproporphyrin III + Fe(2+)</text>
        <dbReference type="Rhea" id="RHEA:49572"/>
        <dbReference type="ChEBI" id="CHEBI:15378"/>
        <dbReference type="ChEBI" id="CHEBI:29033"/>
        <dbReference type="ChEBI" id="CHEBI:68438"/>
        <dbReference type="ChEBI" id="CHEBI:131725"/>
        <dbReference type="EC" id="4.99.1.9"/>
    </reaction>
    <physiologicalReaction direction="right-to-left" evidence="8">
        <dbReference type="Rhea" id="RHEA:49574"/>
    </physiologicalReaction>
</comment>
<dbReference type="EMBL" id="SLZR01000001">
    <property type="protein sequence ID" value="TCS43987.1"/>
    <property type="molecule type" value="Genomic_DNA"/>
</dbReference>
<dbReference type="SUPFAM" id="SSF53800">
    <property type="entry name" value="Chelatase"/>
    <property type="match status" value="1"/>
</dbReference>
<accession>A0A4R3IE05</accession>
<dbReference type="InterPro" id="IPR033659">
    <property type="entry name" value="Ferrochelatase_N"/>
</dbReference>
<dbReference type="OrthoDB" id="9809741at2"/>
<protein>
    <recommendedName>
        <fullName evidence="9 10">Ferrochelatase</fullName>
        <ecNumber evidence="9 10">4.98.1.1</ecNumber>
    </recommendedName>
    <alternativeName>
        <fullName evidence="9">Heme synthase</fullName>
    </alternativeName>
    <alternativeName>
        <fullName evidence="9">Protoheme ferro-lyase</fullName>
    </alternativeName>
</protein>
<dbReference type="RefSeq" id="WP_132699216.1">
    <property type="nucleotide sequence ID" value="NZ_SLZR01000001.1"/>
</dbReference>
<comment type="caution">
    <text evidence="11">The sequence shown here is derived from an EMBL/GenBank/DDBJ whole genome shotgun (WGS) entry which is preliminary data.</text>
</comment>
<dbReference type="PANTHER" id="PTHR11108">
    <property type="entry name" value="FERROCHELATASE"/>
    <property type="match status" value="1"/>
</dbReference>
<comment type="similarity">
    <text evidence="1 9 10">Belongs to the ferrochelatase family.</text>
</comment>
<dbReference type="CDD" id="cd00419">
    <property type="entry name" value="Ferrochelatase_C"/>
    <property type="match status" value="1"/>
</dbReference>
<feature type="binding site" evidence="9">
    <location>
        <position position="287"/>
    </location>
    <ligand>
        <name>Fe(2+)</name>
        <dbReference type="ChEBI" id="CHEBI:29033"/>
    </ligand>
</feature>
<keyword evidence="6 9" id="KW-0456">Lyase</keyword>
<name>A0A4R3IE05_9GAMM</name>
<evidence type="ECO:0000256" key="2">
    <source>
        <dbReference type="ARBA" id="ARBA00022490"/>
    </source>
</evidence>
<dbReference type="GO" id="GO:0004325">
    <property type="term" value="F:ferrochelatase activity"/>
    <property type="evidence" value="ECO:0007669"/>
    <property type="project" value="UniProtKB-UniRule"/>
</dbReference>
<evidence type="ECO:0000256" key="6">
    <source>
        <dbReference type="ARBA" id="ARBA00023239"/>
    </source>
</evidence>
<dbReference type="InterPro" id="IPR001015">
    <property type="entry name" value="Ferrochelatase"/>
</dbReference>
<dbReference type="EC" id="4.98.1.1" evidence="9 10"/>
<dbReference type="HAMAP" id="MF_00323">
    <property type="entry name" value="Ferrochelatase"/>
    <property type="match status" value="1"/>
</dbReference>
<keyword evidence="2 9" id="KW-0963">Cytoplasm</keyword>
<evidence type="ECO:0000256" key="7">
    <source>
        <dbReference type="ARBA" id="ARBA00023244"/>
    </source>
</evidence>